<dbReference type="SUPFAM" id="SSF117916">
    <property type="entry name" value="Fe-S cluster assembly (FSCA) domain-like"/>
    <property type="match status" value="1"/>
</dbReference>
<dbReference type="Pfam" id="PF01106">
    <property type="entry name" value="NifU"/>
    <property type="match status" value="1"/>
</dbReference>
<proteinExistence type="inferred from homology"/>
<protein>
    <submittedName>
        <fullName evidence="3">NifU-like domain protein</fullName>
    </submittedName>
</protein>
<organism evidence="3">
    <name type="scientific">hydrothermal vent metagenome</name>
    <dbReference type="NCBI Taxonomy" id="652676"/>
    <lineage>
        <taxon>unclassified sequences</taxon>
        <taxon>metagenomes</taxon>
        <taxon>ecological metagenomes</taxon>
    </lineage>
</organism>
<reference evidence="3" key="1">
    <citation type="submission" date="2018-06" db="EMBL/GenBank/DDBJ databases">
        <authorList>
            <person name="Zhirakovskaya E."/>
        </authorList>
    </citation>
    <scope>NUCLEOTIDE SEQUENCE</scope>
</reference>
<evidence type="ECO:0000313" key="3">
    <source>
        <dbReference type="EMBL" id="VAV98243.1"/>
    </source>
</evidence>
<dbReference type="PANTHER" id="PTHR11178:SF1">
    <property type="entry name" value="NFU1 IRON-SULFUR CLUSTER SCAFFOLD HOMOLOG, MITOCHONDRIAL"/>
    <property type="match status" value="1"/>
</dbReference>
<evidence type="ECO:0000259" key="2">
    <source>
        <dbReference type="Pfam" id="PF01106"/>
    </source>
</evidence>
<accession>A0A3B0SP74</accession>
<dbReference type="EMBL" id="UOEI01000227">
    <property type="protein sequence ID" value="VAV98243.1"/>
    <property type="molecule type" value="Genomic_DNA"/>
</dbReference>
<dbReference type="Gene3D" id="3.30.300.130">
    <property type="entry name" value="Fe-S cluster assembly (FSCA)"/>
    <property type="match status" value="1"/>
</dbReference>
<gene>
    <name evidence="3" type="ORF">MNBD_ACTINO01-465</name>
</gene>
<feature type="domain" description="NIF system FeS cluster assembly NifU C-terminal" evidence="2">
    <location>
        <begin position="34"/>
        <end position="95"/>
    </location>
</feature>
<sequence>MDGAVEGSIIEIGSVVLVVKDGESDIDRDELMSALDYIRPALQADGGDVVLEGVVGGTVNLQLVGACGGCPISETTVTAGIERILKDRVPGVKRVLASE</sequence>
<dbReference type="InterPro" id="IPR001075">
    <property type="entry name" value="NIF_FeS_clus_asmbl_NifU_C"/>
</dbReference>
<name>A0A3B0SP74_9ZZZZ</name>
<dbReference type="InterPro" id="IPR034904">
    <property type="entry name" value="FSCA_dom_sf"/>
</dbReference>
<evidence type="ECO:0000256" key="1">
    <source>
        <dbReference type="ARBA" id="ARBA00006420"/>
    </source>
</evidence>
<dbReference type="AlphaFoldDB" id="A0A3B0SP74"/>
<dbReference type="PANTHER" id="PTHR11178">
    <property type="entry name" value="IRON-SULFUR CLUSTER SCAFFOLD PROTEIN NFU-RELATED"/>
    <property type="match status" value="1"/>
</dbReference>
<dbReference type="GO" id="GO:0051536">
    <property type="term" value="F:iron-sulfur cluster binding"/>
    <property type="evidence" value="ECO:0007669"/>
    <property type="project" value="InterPro"/>
</dbReference>
<comment type="similarity">
    <text evidence="1">Belongs to the NifU family.</text>
</comment>
<dbReference type="GO" id="GO:0016226">
    <property type="term" value="P:iron-sulfur cluster assembly"/>
    <property type="evidence" value="ECO:0007669"/>
    <property type="project" value="InterPro"/>
</dbReference>
<dbReference type="GO" id="GO:0005506">
    <property type="term" value="F:iron ion binding"/>
    <property type="evidence" value="ECO:0007669"/>
    <property type="project" value="InterPro"/>
</dbReference>